<evidence type="ECO:0000313" key="1">
    <source>
        <dbReference type="EMBL" id="MFD1645681.1"/>
    </source>
</evidence>
<accession>A0ABD6DH98</accession>
<dbReference type="InterPro" id="IPR012349">
    <property type="entry name" value="Split_barrel_FMN-bd"/>
</dbReference>
<dbReference type="Proteomes" id="UP001597034">
    <property type="component" value="Unassembled WGS sequence"/>
</dbReference>
<gene>
    <name evidence="1" type="ORF">ACFSBL_08305</name>
</gene>
<dbReference type="InterPro" id="IPR024747">
    <property type="entry name" value="Pyridox_Oxase-rel"/>
</dbReference>
<evidence type="ECO:0000313" key="2">
    <source>
        <dbReference type="Proteomes" id="UP001597034"/>
    </source>
</evidence>
<dbReference type="RefSeq" id="WP_256398804.1">
    <property type="nucleotide sequence ID" value="NZ_JANHJR010000001.1"/>
</dbReference>
<comment type="caution">
    <text evidence="1">The sequence shown here is derived from an EMBL/GenBank/DDBJ whole genome shotgun (WGS) entry which is preliminary data.</text>
</comment>
<sequence>MARKTAKRMDALEIDEFLESQQTGVLALANDDDAYAVPLSFAYDDEDRSVYLRLGFAPGSQKQRYLDATDHVSFVVYDDTEEGWKSVLVEGKVTMLSHDSLDAAVVEVMEGLDIPYFQVHSRPATDIQFNVACIEPTRVSGIIEGYSRRKETTR</sequence>
<reference evidence="1 2" key="1">
    <citation type="journal article" date="2019" name="Int. J. Syst. Evol. Microbiol.">
        <title>The Global Catalogue of Microorganisms (GCM) 10K type strain sequencing project: providing services to taxonomists for standard genome sequencing and annotation.</title>
        <authorList>
            <consortium name="The Broad Institute Genomics Platform"/>
            <consortium name="The Broad Institute Genome Sequencing Center for Infectious Disease"/>
            <person name="Wu L."/>
            <person name="Ma J."/>
        </authorList>
    </citation>
    <scope>NUCLEOTIDE SEQUENCE [LARGE SCALE GENOMIC DNA]</scope>
    <source>
        <strain evidence="1 2">CGMCC 1.10390</strain>
    </source>
</reference>
<proteinExistence type="predicted"/>
<dbReference type="EMBL" id="JBHUDO010000002">
    <property type="protein sequence ID" value="MFD1645681.1"/>
    <property type="molecule type" value="Genomic_DNA"/>
</dbReference>
<dbReference type="Pfam" id="PF12900">
    <property type="entry name" value="Pyridox_ox_2"/>
    <property type="match status" value="1"/>
</dbReference>
<keyword evidence="2" id="KW-1185">Reference proteome</keyword>
<organism evidence="1 2">
    <name type="scientific">Haloarchaeobius litoreus</name>
    <dbReference type="NCBI Taxonomy" id="755306"/>
    <lineage>
        <taxon>Archaea</taxon>
        <taxon>Methanobacteriati</taxon>
        <taxon>Methanobacteriota</taxon>
        <taxon>Stenosarchaea group</taxon>
        <taxon>Halobacteria</taxon>
        <taxon>Halobacteriales</taxon>
        <taxon>Halorubellaceae</taxon>
        <taxon>Haloarchaeobius</taxon>
    </lineage>
</organism>
<name>A0ABD6DH98_9EURY</name>
<protein>
    <submittedName>
        <fullName evidence="1">Pyridoxamine 5'-phosphate oxidase family protein</fullName>
    </submittedName>
</protein>
<dbReference type="AlphaFoldDB" id="A0ABD6DH98"/>
<dbReference type="SUPFAM" id="SSF50475">
    <property type="entry name" value="FMN-binding split barrel"/>
    <property type="match status" value="1"/>
</dbReference>
<dbReference type="Gene3D" id="2.30.110.10">
    <property type="entry name" value="Electron Transport, Fmn-binding Protein, Chain A"/>
    <property type="match status" value="1"/>
</dbReference>